<dbReference type="SUPFAM" id="SSF50249">
    <property type="entry name" value="Nucleic acid-binding proteins"/>
    <property type="match status" value="5"/>
</dbReference>
<dbReference type="Pfam" id="PF17216">
    <property type="entry name" value="Rrp44_CSD1"/>
    <property type="match status" value="1"/>
</dbReference>
<dbReference type="GO" id="GO:0000932">
    <property type="term" value="C:P-body"/>
    <property type="evidence" value="ECO:0007669"/>
    <property type="project" value="TreeGrafter"/>
</dbReference>
<dbReference type="InterPro" id="IPR050180">
    <property type="entry name" value="RNR_Ribonuclease"/>
</dbReference>
<dbReference type="Gene3D" id="2.40.50.690">
    <property type="match status" value="4"/>
</dbReference>
<dbReference type="Pfam" id="PF08206">
    <property type="entry name" value="OB_RNB"/>
    <property type="match status" value="1"/>
</dbReference>
<keyword evidence="10" id="KW-1185">Reference proteome</keyword>
<gene>
    <name evidence="9" type="ORF">BCR32DRAFT_276185</name>
</gene>
<name>A0A1Y1XID4_9FUNG</name>
<reference evidence="9 10" key="1">
    <citation type="submission" date="2016-08" db="EMBL/GenBank/DDBJ databases">
        <title>A Parts List for Fungal Cellulosomes Revealed by Comparative Genomics.</title>
        <authorList>
            <consortium name="DOE Joint Genome Institute"/>
            <person name="Haitjema C.H."/>
            <person name="Gilmore S.P."/>
            <person name="Henske J.K."/>
            <person name="Solomon K.V."/>
            <person name="De Groot R."/>
            <person name="Kuo A."/>
            <person name="Mondo S.J."/>
            <person name="Salamov A.A."/>
            <person name="Labutti K."/>
            <person name="Zhao Z."/>
            <person name="Chiniquy J."/>
            <person name="Barry K."/>
            <person name="Brewer H.M."/>
            <person name="Purvine S.O."/>
            <person name="Wright A.T."/>
            <person name="Boxma B."/>
            <person name="Van Alen T."/>
            <person name="Hackstein J.H."/>
            <person name="Baker S.E."/>
            <person name="Grigoriev I.V."/>
            <person name="O'Malley M.A."/>
        </authorList>
    </citation>
    <scope>NUCLEOTIDE SEQUENCE [LARGE SCALE GENOMIC DNA]</scope>
    <source>
        <strain evidence="9 10">S4</strain>
    </source>
</reference>
<feature type="domain" description="RNB" evidence="8">
    <location>
        <begin position="898"/>
        <end position="1249"/>
    </location>
</feature>
<dbReference type="GO" id="GO:0006402">
    <property type="term" value="P:mRNA catabolic process"/>
    <property type="evidence" value="ECO:0007669"/>
    <property type="project" value="TreeGrafter"/>
</dbReference>
<comment type="caution">
    <text evidence="9">The sequence shown here is derived from an EMBL/GenBank/DDBJ whole genome shotgun (WGS) entry which is preliminary data.</text>
</comment>
<dbReference type="InterPro" id="IPR012340">
    <property type="entry name" value="NA-bd_OB-fold"/>
</dbReference>
<dbReference type="Pfam" id="PF00773">
    <property type="entry name" value="RNB"/>
    <property type="match status" value="1"/>
</dbReference>
<evidence type="ECO:0000256" key="3">
    <source>
        <dbReference type="ARBA" id="ARBA00022801"/>
    </source>
</evidence>
<dbReference type="PANTHER" id="PTHR23355:SF9">
    <property type="entry name" value="DIS3-LIKE EXONUCLEASE 2"/>
    <property type="match status" value="1"/>
</dbReference>
<dbReference type="OrthoDB" id="372421at2759"/>
<evidence type="ECO:0000313" key="10">
    <source>
        <dbReference type="Proteomes" id="UP000193944"/>
    </source>
</evidence>
<evidence type="ECO:0000259" key="8">
    <source>
        <dbReference type="SMART" id="SM00955"/>
    </source>
</evidence>
<dbReference type="PROSITE" id="PS01175">
    <property type="entry name" value="RIBONUCLEASE_II"/>
    <property type="match status" value="1"/>
</dbReference>
<feature type="compositionally biased region" description="Low complexity" evidence="7">
    <location>
        <begin position="1516"/>
        <end position="1531"/>
    </location>
</feature>
<dbReference type="InterPro" id="IPR022966">
    <property type="entry name" value="RNase_II/R_CS"/>
</dbReference>
<keyword evidence="2" id="KW-0540">Nuclease</keyword>
<sequence length="1541" mass="179606">MDKHRNNRNYFQDFYDEKKVNEKLDKKELFKGVLVCEGNKVFVKVNNEKIYINSDADCNRAFPNDNVVVEINKHNKHSGRIVYIYDPSFLKKTFKGKVVNEIKNDNIRGRNSLFFIPEDRNVPYFEVKFDTIDRRVLSTKDFKNDYESFRNLKYEAKIEEWSSRFKNPLGKLIRCLSNNSTSSNSSFENLKIELIKDESNRSIRKVSSNDNFKSNVRKPLRNAKSFNLQNKELKNSKSNQKFEKKYTFYEPYYTSDNVKKGLDNKMLFKGKLVMGDSWQGDDSFVIINDTKEKIVIKSLEDRNRGLDGDEVVFKKRNDNKTGKIIFIENPSYKNKEVNGKMLIEIEKTKNDRYTNLYLCPRDKKLPKINIPTKNAPREIFSINDYKNKPEKYRNMYNFVAKIQEWDNDDKFPIGLLIANNNSESNYGNIKKIIEEVTSKNEANPFETIKKKLGIDKKNPDDFFEKFYSSDLVEYGIKNKYLFNGKVEILKNGDCFVILNDTNEKIFIEDKKLRNRSMHDDEVVVEIINDSSDIKKGKVVYIKKNVYDDMKIPGTLEYKQERKNNILFRPDDKRIPFIEINNNSIDPKILNLNHFIKNPEEYKDNYYNAKIIKYGNHRFYPLGTLIEQIDPSTIKKLNNYYEKYLSEQEVEKGLKEGTLYEGLIRVNSKNGSDSYVTVVGMDQDIRINSVKFRNRALDNDIVIVKLLEGEEKELAEASIKEKKDENKMKDEDMYKKFATKGVKLNDYIEEKHNPLGKVVYVRNSKAKDIDIVGKFKFDPEEDYSNKEKFIFYPNDKAIPLMDILAKDIDPSVFDIKDCIANQDKYKDTLIVARIDKWSEMRCYPLGKIISKLTDEHTIESRTQIILKSHNIDESAFYDLITKEIPNDDWQIPEEELNNRLDLREECIFTIDPPTAKDLDDALSCKKLEDGNYEVGIHIADVSYFVKPDSNMDKEAYKRGTSTYLVQRVIPMLPKVLCENLCSLNAGVPRLAFSVIIKMDKNGHVLESKAGKSVICSCAKLAYSHAQKVIENENTEWPEENKDVVITNPYHPYTSDDVRERIYDLYKLSRVMKEERYANGAVSLNKRKLWFELNQDDDMPLDFGIYETREANSLVEEFMLLANTTVANMLYDTFKNESLLRCHEAPTEANVKKYLALIEMTKKLTIDTKDSKSFHDSLLAVKEAGSVYSDVALSKCIKFMKRANYICSSIDHPEALFHYGLHIPFYTHFTSPIRRYPDIIVHRQLQALLCKESSPYDSKQIHKIAKHSNDTKASAKKAQDENNNLYLIYLLHDYVKNSGEKYLVAEALTTGFDNYNIEFTIPSYAYEDKISINHLYDKGIIKGVDITKPKIEKEGEEEDNDENNYSDEIVFNIYWSNDVNFNNIIEKYEAESEANNNNIEKQKPKSETEKDKLVNAIRNSSIDSFDSVDDDEFDSDEALEQALEQNIEIDNNNDNDNEDDEELSKAKKEKIKEELKQYRKQTFKIFDKFVVMMIPDFDQLKIKVLIAPPDTNEHDISNKGYKSHSNNNNNESNIVFEPEGGYD</sequence>
<accession>A0A1Y1XID4</accession>
<evidence type="ECO:0000256" key="1">
    <source>
        <dbReference type="ARBA" id="ARBA00005785"/>
    </source>
</evidence>
<comment type="similarity">
    <text evidence="1">Belongs to the RNR ribonuclease family.</text>
</comment>
<dbReference type="GO" id="GO:0000175">
    <property type="term" value="F:3'-5'-RNA exonuclease activity"/>
    <property type="evidence" value="ECO:0007669"/>
    <property type="project" value="TreeGrafter"/>
</dbReference>
<dbReference type="Gene3D" id="2.40.50.700">
    <property type="match status" value="3"/>
</dbReference>
<dbReference type="STRING" id="1754192.A0A1Y1XID4"/>
<dbReference type="InterPro" id="IPR041505">
    <property type="entry name" value="Dis3_CSD2"/>
</dbReference>
<keyword evidence="4" id="KW-0269">Exonuclease</keyword>
<evidence type="ECO:0000256" key="6">
    <source>
        <dbReference type="SAM" id="Coils"/>
    </source>
</evidence>
<dbReference type="PANTHER" id="PTHR23355">
    <property type="entry name" value="RIBONUCLEASE"/>
    <property type="match status" value="1"/>
</dbReference>
<reference evidence="9 10" key="2">
    <citation type="submission" date="2016-08" db="EMBL/GenBank/DDBJ databases">
        <title>Pervasive Adenine N6-methylation of Active Genes in Fungi.</title>
        <authorList>
            <consortium name="DOE Joint Genome Institute"/>
            <person name="Mondo S.J."/>
            <person name="Dannebaum R.O."/>
            <person name="Kuo R.C."/>
            <person name="Labutti K."/>
            <person name="Haridas S."/>
            <person name="Kuo A."/>
            <person name="Salamov A."/>
            <person name="Ahrendt S.R."/>
            <person name="Lipzen A."/>
            <person name="Sullivan W."/>
            <person name="Andreopoulos W.B."/>
            <person name="Clum A."/>
            <person name="Lindquist E."/>
            <person name="Daum C."/>
            <person name="Ramamoorthy G.K."/>
            <person name="Gryganskyi A."/>
            <person name="Culley D."/>
            <person name="Magnuson J.K."/>
            <person name="James T.Y."/>
            <person name="O'Malley M.A."/>
            <person name="Stajich J.E."/>
            <person name="Spatafora J.W."/>
            <person name="Visel A."/>
            <person name="Grigoriev I.V."/>
        </authorList>
    </citation>
    <scope>NUCLEOTIDE SEQUENCE [LARGE SCALE GENOMIC DNA]</scope>
    <source>
        <strain evidence="9 10">S4</strain>
    </source>
</reference>
<dbReference type="InterPro" id="IPR013223">
    <property type="entry name" value="RNase_B_OB_dom"/>
</dbReference>
<organism evidence="9 10">
    <name type="scientific">Anaeromyces robustus</name>
    <dbReference type="NCBI Taxonomy" id="1754192"/>
    <lineage>
        <taxon>Eukaryota</taxon>
        <taxon>Fungi</taxon>
        <taxon>Fungi incertae sedis</taxon>
        <taxon>Chytridiomycota</taxon>
        <taxon>Chytridiomycota incertae sedis</taxon>
        <taxon>Neocallimastigomycetes</taxon>
        <taxon>Neocallimastigales</taxon>
        <taxon>Neocallimastigaceae</taxon>
        <taxon>Anaeromyces</taxon>
    </lineage>
</organism>
<dbReference type="Proteomes" id="UP000193944">
    <property type="component" value="Unassembled WGS sequence"/>
</dbReference>
<dbReference type="SMART" id="SM00955">
    <property type="entry name" value="RNB"/>
    <property type="match status" value="1"/>
</dbReference>
<dbReference type="GO" id="GO:0003723">
    <property type="term" value="F:RNA binding"/>
    <property type="evidence" value="ECO:0007669"/>
    <property type="project" value="UniProtKB-KW"/>
</dbReference>
<evidence type="ECO:0000313" key="9">
    <source>
        <dbReference type="EMBL" id="ORX85520.1"/>
    </source>
</evidence>
<protein>
    <submittedName>
        <fullName evidence="9">RNB-domain-containing protein</fullName>
    </submittedName>
</protein>
<dbReference type="Pfam" id="PF17849">
    <property type="entry name" value="OB_Dis3"/>
    <property type="match status" value="4"/>
</dbReference>
<evidence type="ECO:0000256" key="2">
    <source>
        <dbReference type="ARBA" id="ARBA00022722"/>
    </source>
</evidence>
<feature type="coiled-coil region" evidence="6">
    <location>
        <begin position="1437"/>
        <end position="1479"/>
    </location>
</feature>
<keyword evidence="5" id="KW-0694">RNA-binding</keyword>
<dbReference type="InterPro" id="IPR001900">
    <property type="entry name" value="RNase_II/R"/>
</dbReference>
<evidence type="ECO:0000256" key="4">
    <source>
        <dbReference type="ARBA" id="ARBA00022839"/>
    </source>
</evidence>
<dbReference type="InterPro" id="IPR033771">
    <property type="entry name" value="Rrp44_CSD1"/>
</dbReference>
<evidence type="ECO:0000256" key="7">
    <source>
        <dbReference type="SAM" id="MobiDB-lite"/>
    </source>
</evidence>
<feature type="region of interest" description="Disordered" evidence="7">
    <location>
        <begin position="1509"/>
        <end position="1541"/>
    </location>
</feature>
<dbReference type="EMBL" id="MCFG01000034">
    <property type="protein sequence ID" value="ORX85520.1"/>
    <property type="molecule type" value="Genomic_DNA"/>
</dbReference>
<proteinExistence type="inferred from homology"/>
<keyword evidence="3" id="KW-0378">Hydrolase</keyword>
<keyword evidence="6" id="KW-0175">Coiled coil</keyword>
<evidence type="ECO:0000256" key="5">
    <source>
        <dbReference type="ARBA" id="ARBA00022884"/>
    </source>
</evidence>